<reference evidence="8 9" key="1">
    <citation type="submission" date="2018-08" db="EMBL/GenBank/DDBJ databases">
        <title>Henriciella mobilis sp. nov., isolated from seawater.</title>
        <authorList>
            <person name="Cheng H."/>
            <person name="Wu Y.-H."/>
            <person name="Xu X.-W."/>
            <person name="Guo L.-L."/>
        </authorList>
    </citation>
    <scope>NUCLEOTIDE SEQUENCE [LARGE SCALE GENOMIC DNA]</scope>
    <source>
        <strain evidence="8 9">CCUG66934</strain>
    </source>
</reference>
<keyword evidence="3 8" id="KW-0489">Methyltransferase</keyword>
<dbReference type="OrthoDB" id="7806498at2"/>
<dbReference type="Proteomes" id="UP000265431">
    <property type="component" value="Unassembled WGS sequence"/>
</dbReference>
<dbReference type="PRINTS" id="PR00506">
    <property type="entry name" value="D21N6MTFRASE"/>
</dbReference>
<evidence type="ECO:0000259" key="7">
    <source>
        <dbReference type="SMART" id="SM00470"/>
    </source>
</evidence>
<dbReference type="InterPro" id="IPR015840">
    <property type="entry name" value="DNA_MeTrfase_ParB"/>
</dbReference>
<organism evidence="8 9">
    <name type="scientific">Henriciella barbarensis</name>
    <dbReference type="NCBI Taxonomy" id="86342"/>
    <lineage>
        <taxon>Bacteria</taxon>
        <taxon>Pseudomonadati</taxon>
        <taxon>Pseudomonadota</taxon>
        <taxon>Alphaproteobacteria</taxon>
        <taxon>Hyphomonadales</taxon>
        <taxon>Hyphomonadaceae</taxon>
        <taxon>Henriciella</taxon>
    </lineage>
</organism>
<evidence type="ECO:0000256" key="4">
    <source>
        <dbReference type="ARBA" id="ARBA00022679"/>
    </source>
</evidence>
<dbReference type="Gene3D" id="3.90.1530.10">
    <property type="entry name" value="Conserved hypothetical protein from pyrococcus furiosus pfu- 392566-001, ParB domain"/>
    <property type="match status" value="1"/>
</dbReference>
<keyword evidence="9" id="KW-1185">Reference proteome</keyword>
<dbReference type="Pfam" id="PF02195">
    <property type="entry name" value="ParB_N"/>
    <property type="match status" value="1"/>
</dbReference>
<dbReference type="SMART" id="SM00470">
    <property type="entry name" value="ParB"/>
    <property type="match status" value="1"/>
</dbReference>
<dbReference type="GO" id="GO:0007059">
    <property type="term" value="P:chromosome segregation"/>
    <property type="evidence" value="ECO:0007669"/>
    <property type="project" value="TreeGrafter"/>
</dbReference>
<dbReference type="GO" id="GO:0045881">
    <property type="term" value="P:positive regulation of sporulation resulting in formation of a cellular spore"/>
    <property type="evidence" value="ECO:0007669"/>
    <property type="project" value="TreeGrafter"/>
</dbReference>
<dbReference type="Pfam" id="PF01555">
    <property type="entry name" value="N6_N4_Mtase"/>
    <property type="match status" value="1"/>
</dbReference>
<dbReference type="InterPro" id="IPR002941">
    <property type="entry name" value="DNA_methylase_N4/N6"/>
</dbReference>
<evidence type="ECO:0000256" key="3">
    <source>
        <dbReference type="ARBA" id="ARBA00022603"/>
    </source>
</evidence>
<dbReference type="PANTHER" id="PTHR33375">
    <property type="entry name" value="CHROMOSOME-PARTITIONING PROTEIN PARB-RELATED"/>
    <property type="match status" value="1"/>
</dbReference>
<dbReference type="InterPro" id="IPR029063">
    <property type="entry name" value="SAM-dependent_MTases_sf"/>
</dbReference>
<keyword evidence="5" id="KW-0949">S-adenosyl-L-methionine</keyword>
<dbReference type="CDD" id="cd16403">
    <property type="entry name" value="ParB_N_like_MT"/>
    <property type="match status" value="1"/>
</dbReference>
<name>A0A399R1L8_9PROT</name>
<dbReference type="RefSeq" id="WP_119379850.1">
    <property type="nucleotide sequence ID" value="NZ_QWGB01000005.1"/>
</dbReference>
<evidence type="ECO:0000256" key="6">
    <source>
        <dbReference type="ARBA" id="ARBA00047942"/>
    </source>
</evidence>
<sequence>MPYENTSPQVRNLTGSNSLALVEVNLADIKSPERTLRRHSDKQLAKLARSIETFGWVSPILIDRKNRLIAGEARVEAAKRLGLTQAPAIRVEHLSEAEIRAYRIADNKLAEAGEWDEELLRLELQEIEILGFDLELTGFETPEIDILFAGEEGGADPADTVDADALSGPAVSQPGDVWQIGPHRLICGDALLPETYQALLQGEVADMVFTDPPYNVPVKGHMGGLGAVQHREFVMASGEMTPEQFRGFLRSSMERAREATRPGGVIFACMDWRSIAPLVDVSEEAGLELLNLCVWNKTNGGMGSLYRSKHELILVARVSGAAHTNNVDLGRYGRNRTNVWDYPGANTPGGQMADLKLHPTVKPVALVADAIQDVSKRGDSVLDLFGGAGTTLIAAERTGRKARLIELDPLYVDTTIRRVEAVCGLTATLEETGEAFEVVEARRTNAVATLEAPPVIRTRTRTPPTVFSETGRAG</sequence>
<dbReference type="GO" id="GO:0005694">
    <property type="term" value="C:chromosome"/>
    <property type="evidence" value="ECO:0007669"/>
    <property type="project" value="TreeGrafter"/>
</dbReference>
<dbReference type="EMBL" id="QWGB01000005">
    <property type="protein sequence ID" value="RIJ24661.1"/>
    <property type="molecule type" value="Genomic_DNA"/>
</dbReference>
<dbReference type="GO" id="GO:0032259">
    <property type="term" value="P:methylation"/>
    <property type="evidence" value="ECO:0007669"/>
    <property type="project" value="UniProtKB-KW"/>
</dbReference>
<evidence type="ECO:0000256" key="2">
    <source>
        <dbReference type="ARBA" id="ARBA00011900"/>
    </source>
</evidence>
<comment type="caution">
    <text evidence="8">The sequence shown here is derived from an EMBL/GenBank/DDBJ whole genome shotgun (WGS) entry which is preliminary data.</text>
</comment>
<gene>
    <name evidence="8" type="ORF">D1224_10670</name>
</gene>
<keyword evidence="4" id="KW-0808">Transferase</keyword>
<dbReference type="PROSITE" id="PS00092">
    <property type="entry name" value="N6_MTASE"/>
    <property type="match status" value="1"/>
</dbReference>
<comment type="similarity">
    <text evidence="1">Belongs to the N(4)/N(6)-methyltransferase family.</text>
</comment>
<dbReference type="PIRSF" id="PIRSF036758">
    <property type="entry name" value="Aden_M_ParB"/>
    <property type="match status" value="1"/>
</dbReference>
<evidence type="ECO:0000313" key="9">
    <source>
        <dbReference type="Proteomes" id="UP000265431"/>
    </source>
</evidence>
<dbReference type="EC" id="2.1.1.72" evidence="2"/>
<dbReference type="InterPro" id="IPR002295">
    <property type="entry name" value="N4/N6-MTase_EcoPI_Mod-like"/>
</dbReference>
<dbReference type="InterPro" id="IPR036086">
    <property type="entry name" value="ParB/Sulfiredoxin_sf"/>
</dbReference>
<dbReference type="InterPro" id="IPR002052">
    <property type="entry name" value="DNA_methylase_N6_adenine_CS"/>
</dbReference>
<protein>
    <recommendedName>
        <fullName evidence="2">site-specific DNA-methyltransferase (adenine-specific)</fullName>
        <ecNumber evidence="2">2.1.1.72</ecNumber>
    </recommendedName>
</protein>
<dbReference type="GO" id="GO:0008170">
    <property type="term" value="F:N-methyltransferase activity"/>
    <property type="evidence" value="ECO:0007669"/>
    <property type="project" value="InterPro"/>
</dbReference>
<dbReference type="Gene3D" id="3.40.50.150">
    <property type="entry name" value="Vaccinia Virus protein VP39"/>
    <property type="match status" value="1"/>
</dbReference>
<dbReference type="AlphaFoldDB" id="A0A399R1L8"/>
<dbReference type="SUPFAM" id="SSF53335">
    <property type="entry name" value="S-adenosyl-L-methionine-dependent methyltransferases"/>
    <property type="match status" value="1"/>
</dbReference>
<dbReference type="InterPro" id="IPR003115">
    <property type="entry name" value="ParB_N"/>
</dbReference>
<dbReference type="SUPFAM" id="SSF110849">
    <property type="entry name" value="ParB/Sulfiredoxin"/>
    <property type="match status" value="1"/>
</dbReference>
<feature type="domain" description="ParB-like N-terminal" evidence="7">
    <location>
        <begin position="22"/>
        <end position="108"/>
    </location>
</feature>
<comment type="catalytic activity">
    <reaction evidence="6">
        <text>a 2'-deoxyadenosine in DNA + S-adenosyl-L-methionine = an N(6)-methyl-2'-deoxyadenosine in DNA + S-adenosyl-L-homocysteine + H(+)</text>
        <dbReference type="Rhea" id="RHEA:15197"/>
        <dbReference type="Rhea" id="RHEA-COMP:12418"/>
        <dbReference type="Rhea" id="RHEA-COMP:12419"/>
        <dbReference type="ChEBI" id="CHEBI:15378"/>
        <dbReference type="ChEBI" id="CHEBI:57856"/>
        <dbReference type="ChEBI" id="CHEBI:59789"/>
        <dbReference type="ChEBI" id="CHEBI:90615"/>
        <dbReference type="ChEBI" id="CHEBI:90616"/>
        <dbReference type="EC" id="2.1.1.72"/>
    </reaction>
</comment>
<proteinExistence type="inferred from homology"/>
<dbReference type="PANTHER" id="PTHR33375:SF1">
    <property type="entry name" value="CHROMOSOME-PARTITIONING PROTEIN PARB-RELATED"/>
    <property type="match status" value="1"/>
</dbReference>
<dbReference type="GO" id="GO:0009007">
    <property type="term" value="F:site-specific DNA-methyltransferase (adenine-specific) activity"/>
    <property type="evidence" value="ECO:0007669"/>
    <property type="project" value="UniProtKB-EC"/>
</dbReference>
<evidence type="ECO:0000256" key="5">
    <source>
        <dbReference type="ARBA" id="ARBA00022691"/>
    </source>
</evidence>
<evidence type="ECO:0000313" key="8">
    <source>
        <dbReference type="EMBL" id="RIJ24661.1"/>
    </source>
</evidence>
<dbReference type="InterPro" id="IPR050336">
    <property type="entry name" value="Chromosome_partition/occlusion"/>
</dbReference>
<evidence type="ECO:0000256" key="1">
    <source>
        <dbReference type="ARBA" id="ARBA00006594"/>
    </source>
</evidence>
<dbReference type="GO" id="GO:0003677">
    <property type="term" value="F:DNA binding"/>
    <property type="evidence" value="ECO:0007669"/>
    <property type="project" value="InterPro"/>
</dbReference>
<accession>A0A399R1L8</accession>